<name>A0A0C2IZK9_THEKT</name>
<organism evidence="3 4">
    <name type="scientific">Thelohanellus kitauei</name>
    <name type="common">Myxosporean</name>
    <dbReference type="NCBI Taxonomy" id="669202"/>
    <lineage>
        <taxon>Eukaryota</taxon>
        <taxon>Metazoa</taxon>
        <taxon>Cnidaria</taxon>
        <taxon>Myxozoa</taxon>
        <taxon>Myxosporea</taxon>
        <taxon>Bivalvulida</taxon>
        <taxon>Platysporina</taxon>
        <taxon>Myxobolidae</taxon>
        <taxon>Thelohanellus</taxon>
    </lineage>
</organism>
<gene>
    <name evidence="3" type="ORF">RF11_06874</name>
</gene>
<evidence type="ECO:0000259" key="2">
    <source>
        <dbReference type="Pfam" id="PF02221"/>
    </source>
</evidence>
<accession>A0A0C2IZK9</accession>
<keyword evidence="1" id="KW-0732">Signal</keyword>
<dbReference type="EMBL" id="JWZT01005048">
    <property type="protein sequence ID" value="KII62237.1"/>
    <property type="molecule type" value="Genomic_DNA"/>
</dbReference>
<sequence length="155" mass="17374">MFSTRSCCFVCIVIFTLEYIQCTHPQLQICQQNVGTSKASFDSLTGCTRDLCKLKMATTVTAKFTITPKVSSKKLHVKATAYGWIFSTPIPGIPSDGCIIKGFQCPWPANETRTVSLHAHVPYFVFQFTGSIRIEIKNERHQWIGCFTGTAYIVH</sequence>
<protein>
    <recommendedName>
        <fullName evidence="2">MD-2-related lipid-recognition domain-containing protein</fullName>
    </recommendedName>
</protein>
<feature type="chain" id="PRO_5002162877" description="MD-2-related lipid-recognition domain-containing protein" evidence="1">
    <location>
        <begin position="23"/>
        <end position="155"/>
    </location>
</feature>
<dbReference type="InterPro" id="IPR003172">
    <property type="entry name" value="ML_dom"/>
</dbReference>
<dbReference type="AlphaFoldDB" id="A0A0C2IZK9"/>
<reference evidence="3 4" key="1">
    <citation type="journal article" date="2014" name="Genome Biol. Evol.">
        <title>The genome of the myxosporean Thelohanellus kitauei shows adaptations to nutrient acquisition within its fish host.</title>
        <authorList>
            <person name="Yang Y."/>
            <person name="Xiong J."/>
            <person name="Zhou Z."/>
            <person name="Huo F."/>
            <person name="Miao W."/>
            <person name="Ran C."/>
            <person name="Liu Y."/>
            <person name="Zhang J."/>
            <person name="Feng J."/>
            <person name="Wang M."/>
            <person name="Wang M."/>
            <person name="Wang L."/>
            <person name="Yao B."/>
        </authorList>
    </citation>
    <scope>NUCLEOTIDE SEQUENCE [LARGE SCALE GENOMIC DNA]</scope>
    <source>
        <strain evidence="3">Wuqing</strain>
    </source>
</reference>
<dbReference type="Gene3D" id="2.60.40.770">
    <property type="match status" value="1"/>
</dbReference>
<feature type="signal peptide" evidence="1">
    <location>
        <begin position="1"/>
        <end position="22"/>
    </location>
</feature>
<evidence type="ECO:0000313" key="4">
    <source>
        <dbReference type="Proteomes" id="UP000031668"/>
    </source>
</evidence>
<evidence type="ECO:0000256" key="1">
    <source>
        <dbReference type="SAM" id="SignalP"/>
    </source>
</evidence>
<dbReference type="Proteomes" id="UP000031668">
    <property type="component" value="Unassembled WGS sequence"/>
</dbReference>
<evidence type="ECO:0000313" key="3">
    <source>
        <dbReference type="EMBL" id="KII62237.1"/>
    </source>
</evidence>
<dbReference type="SUPFAM" id="SSF81296">
    <property type="entry name" value="E set domains"/>
    <property type="match status" value="1"/>
</dbReference>
<comment type="caution">
    <text evidence="3">The sequence shown here is derived from an EMBL/GenBank/DDBJ whole genome shotgun (WGS) entry which is preliminary data.</text>
</comment>
<proteinExistence type="predicted"/>
<feature type="domain" description="MD-2-related lipid-recognition" evidence="2">
    <location>
        <begin position="21"/>
        <end position="152"/>
    </location>
</feature>
<dbReference type="Pfam" id="PF02221">
    <property type="entry name" value="E1_DerP2_DerF2"/>
    <property type="match status" value="1"/>
</dbReference>
<dbReference type="InterPro" id="IPR014756">
    <property type="entry name" value="Ig_E-set"/>
</dbReference>
<keyword evidence="4" id="KW-1185">Reference proteome</keyword>